<gene>
    <name evidence="3" type="ORF">GV829_09555</name>
</gene>
<dbReference type="Gene3D" id="1.25.40.10">
    <property type="entry name" value="Tetratricopeptide repeat domain"/>
    <property type="match status" value="1"/>
</dbReference>
<reference evidence="3 4" key="1">
    <citation type="submission" date="2020-01" db="EMBL/GenBank/DDBJ databases">
        <title>Sphingomonas sp. strain CSW-10.</title>
        <authorList>
            <person name="Chen W.-M."/>
        </authorList>
    </citation>
    <scope>NUCLEOTIDE SEQUENCE [LARGE SCALE GENOMIC DNA]</scope>
    <source>
        <strain evidence="3 4">CSW-10</strain>
    </source>
</reference>
<proteinExistence type="predicted"/>
<feature type="region of interest" description="Disordered" evidence="2">
    <location>
        <begin position="164"/>
        <end position="189"/>
    </location>
</feature>
<dbReference type="InterPro" id="IPR019734">
    <property type="entry name" value="TPR_rpt"/>
</dbReference>
<dbReference type="SMART" id="SM00028">
    <property type="entry name" value="TPR"/>
    <property type="match status" value="2"/>
</dbReference>
<protein>
    <submittedName>
        <fullName evidence="3">Uncharacterized protein</fullName>
    </submittedName>
</protein>
<dbReference type="KEGG" id="slan:GV829_09555"/>
<dbReference type="Proteomes" id="UP000503018">
    <property type="component" value="Chromosome"/>
</dbReference>
<name>A0A6M4AU94_9SPHN</name>
<dbReference type="PROSITE" id="PS50005">
    <property type="entry name" value="TPR"/>
    <property type="match status" value="1"/>
</dbReference>
<dbReference type="AlphaFoldDB" id="A0A6M4AU94"/>
<evidence type="ECO:0000313" key="4">
    <source>
        <dbReference type="Proteomes" id="UP000503018"/>
    </source>
</evidence>
<keyword evidence="1" id="KW-0802">TPR repeat</keyword>
<evidence type="ECO:0000256" key="2">
    <source>
        <dbReference type="SAM" id="MobiDB-lite"/>
    </source>
</evidence>
<evidence type="ECO:0000313" key="3">
    <source>
        <dbReference type="EMBL" id="QJQ32665.1"/>
    </source>
</evidence>
<dbReference type="RefSeq" id="WP_169946145.1">
    <property type="nucleotide sequence ID" value="NZ_CP053015.1"/>
</dbReference>
<dbReference type="EMBL" id="CP053015">
    <property type="protein sequence ID" value="QJQ32665.1"/>
    <property type="molecule type" value="Genomic_DNA"/>
</dbReference>
<feature type="repeat" description="TPR" evidence="1">
    <location>
        <begin position="81"/>
        <end position="114"/>
    </location>
</feature>
<dbReference type="InterPro" id="IPR011990">
    <property type="entry name" value="TPR-like_helical_dom_sf"/>
</dbReference>
<dbReference type="SUPFAM" id="SSF48452">
    <property type="entry name" value="TPR-like"/>
    <property type="match status" value="1"/>
</dbReference>
<sequence>MPRQRLTTWETIMRFTPAAMAAAVIISTMSTSSIGAPPQQVAISALSLDMQREAERLQAEGKLDEATGYFETALLADPRNINAYIGLAQIAQVQSLPGKAIRLYREALELEPDNRVALAGQGIALVERGAIERARLNLARLQAMCGATRCDEVTRLSAALANAGPRTAMRAEERAPQSDGASTPPAERN</sequence>
<evidence type="ECO:0000256" key="1">
    <source>
        <dbReference type="PROSITE-ProRule" id="PRU00339"/>
    </source>
</evidence>
<accession>A0A6M4AU94</accession>
<keyword evidence="4" id="KW-1185">Reference proteome</keyword>
<organism evidence="3 4">
    <name type="scientific">Sphingomonas lacunae</name>
    <dbReference type="NCBI Taxonomy" id="2698828"/>
    <lineage>
        <taxon>Bacteria</taxon>
        <taxon>Pseudomonadati</taxon>
        <taxon>Pseudomonadota</taxon>
        <taxon>Alphaproteobacteria</taxon>
        <taxon>Sphingomonadales</taxon>
        <taxon>Sphingomonadaceae</taxon>
        <taxon>Sphingomonas</taxon>
    </lineage>
</organism>